<feature type="compositionally biased region" description="Basic residues" evidence="1">
    <location>
        <begin position="22"/>
        <end position="32"/>
    </location>
</feature>
<feature type="compositionally biased region" description="Polar residues" evidence="1">
    <location>
        <begin position="55"/>
        <end position="78"/>
    </location>
</feature>
<proteinExistence type="predicted"/>
<feature type="region of interest" description="Disordered" evidence="1">
    <location>
        <begin position="1"/>
        <end position="100"/>
    </location>
</feature>
<reference evidence="2 3" key="1">
    <citation type="submission" date="2024-04" db="EMBL/GenBank/DDBJ databases">
        <authorList>
            <person name="Fracassetti M."/>
        </authorList>
    </citation>
    <scope>NUCLEOTIDE SEQUENCE [LARGE SCALE GENOMIC DNA]</scope>
</reference>
<evidence type="ECO:0000313" key="2">
    <source>
        <dbReference type="EMBL" id="CAL1365988.1"/>
    </source>
</evidence>
<keyword evidence="3" id="KW-1185">Reference proteome</keyword>
<evidence type="ECO:0000313" key="3">
    <source>
        <dbReference type="Proteomes" id="UP001497516"/>
    </source>
</evidence>
<organism evidence="2 3">
    <name type="scientific">Linum trigynum</name>
    <dbReference type="NCBI Taxonomy" id="586398"/>
    <lineage>
        <taxon>Eukaryota</taxon>
        <taxon>Viridiplantae</taxon>
        <taxon>Streptophyta</taxon>
        <taxon>Embryophyta</taxon>
        <taxon>Tracheophyta</taxon>
        <taxon>Spermatophyta</taxon>
        <taxon>Magnoliopsida</taxon>
        <taxon>eudicotyledons</taxon>
        <taxon>Gunneridae</taxon>
        <taxon>Pentapetalae</taxon>
        <taxon>rosids</taxon>
        <taxon>fabids</taxon>
        <taxon>Malpighiales</taxon>
        <taxon>Linaceae</taxon>
        <taxon>Linum</taxon>
    </lineage>
</organism>
<name>A0AAV2D2S9_9ROSI</name>
<evidence type="ECO:0000256" key="1">
    <source>
        <dbReference type="SAM" id="MobiDB-lite"/>
    </source>
</evidence>
<gene>
    <name evidence="2" type="ORF">LTRI10_LOCUS10429</name>
</gene>
<dbReference type="AlphaFoldDB" id="A0AAV2D2S9"/>
<dbReference type="Proteomes" id="UP001497516">
    <property type="component" value="Chromosome 2"/>
</dbReference>
<accession>A0AAV2D2S9</accession>
<feature type="compositionally biased region" description="Polar residues" evidence="1">
    <location>
        <begin position="34"/>
        <end position="48"/>
    </location>
</feature>
<sequence length="100" mass="11355">MYIPKHHHSPIASHLAIVAPQSRHRPTFRRRPTVPSSPKNAYVAQQFQLRPARPMSSSHPNTAQQGRCRQQIQKSSQIRPLRRSSANRDTDPKPSTVVFG</sequence>
<dbReference type="EMBL" id="OZ034815">
    <property type="protein sequence ID" value="CAL1365988.1"/>
    <property type="molecule type" value="Genomic_DNA"/>
</dbReference>
<protein>
    <submittedName>
        <fullName evidence="2">Uncharacterized protein</fullName>
    </submittedName>
</protein>